<dbReference type="GeneID" id="5855274"/>
<proteinExistence type="inferred from homology"/>
<keyword evidence="18" id="KW-1185">Reference proteome</keyword>
<dbReference type="AlphaFoldDB" id="A8Q000"/>
<feature type="binding site" evidence="13">
    <location>
        <begin position="142"/>
        <end position="149"/>
    </location>
    <ligand>
        <name>ATP</name>
        <dbReference type="ChEBI" id="CHEBI:30616"/>
    </ligand>
</feature>
<evidence type="ECO:0000256" key="7">
    <source>
        <dbReference type="ARBA" id="ARBA00022840"/>
    </source>
</evidence>
<evidence type="ECO:0000256" key="10">
    <source>
        <dbReference type="ARBA" id="ARBA00023212"/>
    </source>
</evidence>
<dbReference type="CDD" id="cd01364">
    <property type="entry name" value="KISc_BimC_Eg5"/>
    <property type="match status" value="1"/>
</dbReference>
<dbReference type="Proteomes" id="UP000008837">
    <property type="component" value="Unassembled WGS sequence"/>
</dbReference>
<keyword evidence="8" id="KW-0175">Coiled coil</keyword>
<dbReference type="InterPro" id="IPR019821">
    <property type="entry name" value="Kinesin_motor_CS"/>
</dbReference>
<feature type="compositionally biased region" description="Basic residues" evidence="15">
    <location>
        <begin position="1"/>
        <end position="10"/>
    </location>
</feature>
<dbReference type="STRING" id="425265.A8Q000"/>
<dbReference type="KEGG" id="mgl:MGL_1966"/>
<dbReference type="InterPro" id="IPR036961">
    <property type="entry name" value="Kinesin_motor_dom_sf"/>
</dbReference>
<feature type="region of interest" description="Disordered" evidence="15">
    <location>
        <begin position="876"/>
        <end position="896"/>
    </location>
</feature>
<evidence type="ECO:0000256" key="4">
    <source>
        <dbReference type="ARBA" id="ARBA00022701"/>
    </source>
</evidence>
<evidence type="ECO:0000313" key="17">
    <source>
        <dbReference type="EMBL" id="EDP43753.1"/>
    </source>
</evidence>
<dbReference type="FunFam" id="3.40.850.10:FF:000051">
    <property type="entry name" value="Kinesin-like protein bimC"/>
    <property type="match status" value="1"/>
</dbReference>
<comment type="similarity">
    <text evidence="12">Belongs to the TRAFAC class myosin-kinesin ATPase superfamily. Kinesin family. KIN-5/BimC subfamily.</text>
</comment>
<comment type="caution">
    <text evidence="17">The sequence shown here is derived from an EMBL/GenBank/DDBJ whole genome shotgun (WGS) entry which is preliminary data.</text>
</comment>
<dbReference type="GO" id="GO:0008574">
    <property type="term" value="F:plus-end-directed microtubule motor activity"/>
    <property type="evidence" value="ECO:0007669"/>
    <property type="project" value="TreeGrafter"/>
</dbReference>
<dbReference type="PANTHER" id="PTHR47970:SF12">
    <property type="entry name" value="KINESIN FAMILY MEMBER 11"/>
    <property type="match status" value="1"/>
</dbReference>
<evidence type="ECO:0000256" key="8">
    <source>
        <dbReference type="ARBA" id="ARBA00023054"/>
    </source>
</evidence>
<dbReference type="GO" id="GO:0072686">
    <property type="term" value="C:mitotic spindle"/>
    <property type="evidence" value="ECO:0007669"/>
    <property type="project" value="TreeGrafter"/>
</dbReference>
<evidence type="ECO:0000256" key="3">
    <source>
        <dbReference type="ARBA" id="ARBA00022618"/>
    </source>
</evidence>
<dbReference type="FunCoup" id="A8Q000">
    <property type="interactions" value="182"/>
</dbReference>
<evidence type="ECO:0000313" key="18">
    <source>
        <dbReference type="Proteomes" id="UP000008837"/>
    </source>
</evidence>
<evidence type="ECO:0000259" key="16">
    <source>
        <dbReference type="PROSITE" id="PS50067"/>
    </source>
</evidence>
<dbReference type="GO" id="GO:0005634">
    <property type="term" value="C:nucleus"/>
    <property type="evidence" value="ECO:0007669"/>
    <property type="project" value="TreeGrafter"/>
</dbReference>
<evidence type="ECO:0000256" key="9">
    <source>
        <dbReference type="ARBA" id="ARBA00023175"/>
    </source>
</evidence>
<dbReference type="EMBL" id="AAYY01000006">
    <property type="protein sequence ID" value="EDP43753.1"/>
    <property type="molecule type" value="Genomic_DNA"/>
</dbReference>
<sequence length="908" mass="100656">MALPHRRTHLGVRAPSRTAPATASMAGTLRPGVPNRSGSGAQQQQRQLSQGDLRRTETSMRVMVRVRGTASTGNSVLVTEGARGERITVIQETQPSSSRTKTYAFDHVLSAEADQNMVYTDAVGSLLDDVLLGYNCTVFAYGQTGTGKTHTMEGDLASYMETYAPEAGVIPRTLYRLFHVLESRGDDYAVKMSLIELYNEELRDLLGDEHASTQLRMYDDPRGRGVVLQGLEEVPLTSAAHGLSLLRYGSERRHVASTLCNHTSSRSHCVFTLTVQIKDTGARGEELMRIGKLNLVDLAGSESIGRSGAENKRAREAGAINQSLLTLGRVINALVDGSTHVPYRESRLTRLLQDSLGGRAKTCIIATVSDDRDNLDETLSTLDYASRAKSIKNRPEANQRMTRTALLREYVTEIDRLRSDLVATRARNGIFVSEDNWARMETEQGMLKRQVDEYRRAADVAASRLTSMQEQLEQNTRVLAKREADAVQAETKLRTCTEQAERDISSLEEQLARRADVDAQTRTAMSDLVQQLHEARFHINACAGIDIRQTLSSLSEQVQSQASSIQNIIHEYLTAFPALDKPAIKSLAASVLQLMTQQLHGLYSTHMDTADRMSSCLETHTSRVSDLLYASEQVVRAWDQASTQIEQHVDSLTHHANDGLTRAQARAALETQQWNDVRHSVQLETESLRKTLLSAIDSFALTQDERLERHLKAAKLAEHAAMHERETLSKLMSEYTSTASDTQRSKDAATQHLDKTIELVRTSGHDEALQWDSHRRGLSLSTHATLDHIVSSTRSITEPMETYMDAADASSKAATQAMRRVQGALNFFDARAVASSVRDEASILQTAMSNVTDRLEQAIAPLATDRLREASPLVTHEPNVQGRTNMPLQERPSQENIIPAVTPLKRRS</sequence>
<evidence type="ECO:0000256" key="6">
    <source>
        <dbReference type="ARBA" id="ARBA00022776"/>
    </source>
</evidence>
<dbReference type="InterPro" id="IPR047149">
    <property type="entry name" value="KIF11-like"/>
</dbReference>
<dbReference type="VEuPathDB" id="FungiDB:MGL_1966"/>
<dbReference type="SMART" id="SM00129">
    <property type="entry name" value="KISc"/>
    <property type="match status" value="1"/>
</dbReference>
<feature type="domain" description="Kinesin motor" evidence="16">
    <location>
        <begin position="59"/>
        <end position="391"/>
    </location>
</feature>
<dbReference type="InParanoid" id="A8Q000"/>
<keyword evidence="4 14" id="KW-0493">Microtubule</keyword>
<evidence type="ECO:0000256" key="14">
    <source>
        <dbReference type="RuleBase" id="RU000394"/>
    </source>
</evidence>
<keyword evidence="2" id="KW-0963">Cytoplasm</keyword>
<dbReference type="RefSeq" id="XP_001730967.1">
    <property type="nucleotide sequence ID" value="XM_001730915.1"/>
</dbReference>
<protein>
    <recommendedName>
        <fullName evidence="14">Kinesin-like protein</fullName>
    </recommendedName>
</protein>
<keyword evidence="10" id="KW-0206">Cytoskeleton</keyword>
<dbReference type="GO" id="GO:0005524">
    <property type="term" value="F:ATP binding"/>
    <property type="evidence" value="ECO:0007669"/>
    <property type="project" value="UniProtKB-UniRule"/>
</dbReference>
<keyword evidence="3" id="KW-0132">Cell division</keyword>
<dbReference type="InterPro" id="IPR047241">
    <property type="entry name" value="KIF11-like_kin_motor_dom"/>
</dbReference>
<dbReference type="InterPro" id="IPR001752">
    <property type="entry name" value="Kinesin_motor_dom"/>
</dbReference>
<dbReference type="GO" id="GO:0008017">
    <property type="term" value="F:microtubule binding"/>
    <property type="evidence" value="ECO:0007669"/>
    <property type="project" value="InterPro"/>
</dbReference>
<dbReference type="PANTHER" id="PTHR47970">
    <property type="entry name" value="KINESIN-LIKE PROTEIN KIF11"/>
    <property type="match status" value="1"/>
</dbReference>
<reference evidence="17 18" key="1">
    <citation type="journal article" date="2007" name="Proc. Natl. Acad. Sci. U.S.A.">
        <title>Dandruff-associated Malassezia genomes reveal convergent and divergent virulence traits shared with plant and human fungal pathogens.</title>
        <authorList>
            <person name="Xu J."/>
            <person name="Saunders C.W."/>
            <person name="Hu P."/>
            <person name="Grant R.A."/>
            <person name="Boekhout T."/>
            <person name="Kuramae E.E."/>
            <person name="Kronstad J.W."/>
            <person name="Deangelis Y.M."/>
            <person name="Reeder N.L."/>
            <person name="Johnstone K.R."/>
            <person name="Leland M."/>
            <person name="Fieno A.M."/>
            <person name="Begley W.M."/>
            <person name="Sun Y."/>
            <person name="Lacey M.P."/>
            <person name="Chaudhary T."/>
            <person name="Keough T."/>
            <person name="Chu L."/>
            <person name="Sears R."/>
            <person name="Yuan B."/>
            <person name="Dawson T.L.Jr."/>
        </authorList>
    </citation>
    <scope>NUCLEOTIDE SEQUENCE [LARGE SCALE GENOMIC DNA]</scope>
    <source>
        <strain evidence="18">ATCC MYA-4612 / CBS 7966</strain>
    </source>
</reference>
<evidence type="ECO:0000256" key="12">
    <source>
        <dbReference type="ARBA" id="ARBA00034704"/>
    </source>
</evidence>
<evidence type="ECO:0000256" key="1">
    <source>
        <dbReference type="ARBA" id="ARBA00004245"/>
    </source>
</evidence>
<evidence type="ECO:0000256" key="15">
    <source>
        <dbReference type="SAM" id="MobiDB-lite"/>
    </source>
</evidence>
<comment type="subcellular location">
    <subcellularLocation>
        <location evidence="1">Cytoplasm</location>
        <location evidence="1">Cytoskeleton</location>
    </subcellularLocation>
</comment>
<organism evidence="17 18">
    <name type="scientific">Malassezia globosa (strain ATCC MYA-4612 / CBS 7966)</name>
    <name type="common">Dandruff-associated fungus</name>
    <dbReference type="NCBI Taxonomy" id="425265"/>
    <lineage>
        <taxon>Eukaryota</taxon>
        <taxon>Fungi</taxon>
        <taxon>Dikarya</taxon>
        <taxon>Basidiomycota</taxon>
        <taxon>Ustilaginomycotina</taxon>
        <taxon>Malasseziomycetes</taxon>
        <taxon>Malasseziales</taxon>
        <taxon>Malasseziaceae</taxon>
        <taxon>Malassezia</taxon>
    </lineage>
</organism>
<feature type="compositionally biased region" description="Low complexity" evidence="15">
    <location>
        <begin position="36"/>
        <end position="51"/>
    </location>
</feature>
<dbReference type="GO" id="GO:0007018">
    <property type="term" value="P:microtubule-based movement"/>
    <property type="evidence" value="ECO:0007669"/>
    <property type="project" value="InterPro"/>
</dbReference>
<gene>
    <name evidence="17" type="ORF">MGL_1966</name>
</gene>
<dbReference type="OrthoDB" id="3176171at2759"/>
<feature type="region of interest" description="Disordered" evidence="15">
    <location>
        <begin position="1"/>
        <end position="58"/>
    </location>
</feature>
<dbReference type="InterPro" id="IPR027417">
    <property type="entry name" value="P-loop_NTPase"/>
</dbReference>
<keyword evidence="6" id="KW-0498">Mitosis</keyword>
<dbReference type="GO" id="GO:0000073">
    <property type="term" value="P:initial mitotic spindle pole body separation"/>
    <property type="evidence" value="ECO:0007669"/>
    <property type="project" value="TreeGrafter"/>
</dbReference>
<keyword evidence="9 13" id="KW-0505">Motor protein</keyword>
<evidence type="ECO:0000256" key="11">
    <source>
        <dbReference type="ARBA" id="ARBA00023306"/>
    </source>
</evidence>
<dbReference type="PROSITE" id="PS00411">
    <property type="entry name" value="KINESIN_MOTOR_1"/>
    <property type="match status" value="1"/>
</dbReference>
<dbReference type="GO" id="GO:0051301">
    <property type="term" value="P:cell division"/>
    <property type="evidence" value="ECO:0007669"/>
    <property type="project" value="UniProtKB-KW"/>
</dbReference>
<evidence type="ECO:0000256" key="2">
    <source>
        <dbReference type="ARBA" id="ARBA00022490"/>
    </source>
</evidence>
<dbReference type="Pfam" id="PF00225">
    <property type="entry name" value="Kinesin"/>
    <property type="match status" value="1"/>
</dbReference>
<dbReference type="PROSITE" id="PS50067">
    <property type="entry name" value="KINESIN_MOTOR_2"/>
    <property type="match status" value="1"/>
</dbReference>
<accession>A8Q000</accession>
<keyword evidence="7 13" id="KW-0067">ATP-binding</keyword>
<dbReference type="SUPFAM" id="SSF52540">
    <property type="entry name" value="P-loop containing nucleoside triphosphate hydrolases"/>
    <property type="match status" value="1"/>
</dbReference>
<dbReference type="PRINTS" id="PR00380">
    <property type="entry name" value="KINESINHEAVY"/>
</dbReference>
<keyword evidence="5 13" id="KW-0547">Nucleotide-binding</keyword>
<evidence type="ECO:0000256" key="13">
    <source>
        <dbReference type="PROSITE-ProRule" id="PRU00283"/>
    </source>
</evidence>
<name>A8Q000_MALGO</name>
<dbReference type="Gene3D" id="3.40.850.10">
    <property type="entry name" value="Kinesin motor domain"/>
    <property type="match status" value="1"/>
</dbReference>
<evidence type="ECO:0000256" key="5">
    <source>
        <dbReference type="ARBA" id="ARBA00022741"/>
    </source>
</evidence>
<dbReference type="GO" id="GO:0005876">
    <property type="term" value="C:spindle microtubule"/>
    <property type="evidence" value="ECO:0007669"/>
    <property type="project" value="TreeGrafter"/>
</dbReference>
<keyword evidence="11" id="KW-0131">Cell cycle</keyword>